<comment type="subcellular location">
    <subcellularLocation>
        <location evidence="1">Endoplasmic reticulum membrane</location>
        <topology evidence="1">Single-pass type II membrane protein</topology>
    </subcellularLocation>
</comment>
<keyword evidence="14" id="KW-1185">Reference proteome</keyword>
<name>A0ABR5MZC3_BRECH</name>
<evidence type="ECO:0000256" key="7">
    <source>
        <dbReference type="ARBA" id="ARBA00022989"/>
    </source>
</evidence>
<reference evidence="13 14" key="1">
    <citation type="submission" date="2015-09" db="EMBL/GenBank/DDBJ databases">
        <title>Genome sequencing project for genomic taxonomy and phylogenomics of Bacillus-like bacteria.</title>
        <authorList>
            <person name="Liu B."/>
            <person name="Wang J."/>
            <person name="Zhu Y."/>
            <person name="Liu G."/>
            <person name="Chen Q."/>
            <person name="Chen Z."/>
            <person name="Lan J."/>
            <person name="Che J."/>
            <person name="Ge C."/>
            <person name="Shi H."/>
            <person name="Pan Z."/>
            <person name="Liu X."/>
        </authorList>
    </citation>
    <scope>NUCLEOTIDE SEQUENCE [LARGE SCALE GENOMIC DNA]</scope>
    <source>
        <strain evidence="13 14">DSM 8552</strain>
    </source>
</reference>
<evidence type="ECO:0000256" key="6">
    <source>
        <dbReference type="ARBA" id="ARBA00022968"/>
    </source>
</evidence>
<dbReference type="InterPro" id="IPR019756">
    <property type="entry name" value="Pept_S26A_signal_pept_1_Ser-AS"/>
</dbReference>
<dbReference type="PROSITE" id="PS00501">
    <property type="entry name" value="SPASE_I_1"/>
    <property type="match status" value="1"/>
</dbReference>
<gene>
    <name evidence="13" type="ORF">AN963_28865</name>
</gene>
<evidence type="ECO:0000256" key="1">
    <source>
        <dbReference type="ARBA" id="ARBA00004648"/>
    </source>
</evidence>
<keyword evidence="8 12" id="KW-0472">Membrane</keyword>
<evidence type="ECO:0000313" key="14">
    <source>
        <dbReference type="Proteomes" id="UP000051063"/>
    </source>
</evidence>
<dbReference type="PRINTS" id="PR00728">
    <property type="entry name" value="SIGNALPTASE"/>
</dbReference>
<keyword evidence="4" id="KW-0378">Hydrolase</keyword>
<dbReference type="PANTHER" id="PTHR10806">
    <property type="entry name" value="SIGNAL PEPTIDASE COMPLEX CATALYTIC SUBUNIT SEC11"/>
    <property type="match status" value="1"/>
</dbReference>
<evidence type="ECO:0000256" key="8">
    <source>
        <dbReference type="ARBA" id="ARBA00023136"/>
    </source>
</evidence>
<evidence type="ECO:0000256" key="4">
    <source>
        <dbReference type="ARBA" id="ARBA00022801"/>
    </source>
</evidence>
<evidence type="ECO:0000256" key="2">
    <source>
        <dbReference type="ARBA" id="ARBA00022670"/>
    </source>
</evidence>
<dbReference type="RefSeq" id="WP_055748002.1">
    <property type="nucleotide sequence ID" value="NZ_LJJB01000015.1"/>
</dbReference>
<dbReference type="NCBIfam" id="TIGR02228">
    <property type="entry name" value="sigpep_I_arch"/>
    <property type="match status" value="1"/>
</dbReference>
<dbReference type="PANTHER" id="PTHR10806:SF6">
    <property type="entry name" value="SIGNAL PEPTIDASE COMPLEX CATALYTIC SUBUNIT SEC11"/>
    <property type="match status" value="1"/>
</dbReference>
<dbReference type="InterPro" id="IPR036286">
    <property type="entry name" value="LexA/Signal_pep-like_sf"/>
</dbReference>
<dbReference type="InterPro" id="IPR001733">
    <property type="entry name" value="Peptidase_S26B"/>
</dbReference>
<dbReference type="SUPFAM" id="SSF51306">
    <property type="entry name" value="LexA/Signal peptidase"/>
    <property type="match status" value="1"/>
</dbReference>
<dbReference type="CDD" id="cd06530">
    <property type="entry name" value="S26_SPase_I"/>
    <property type="match status" value="1"/>
</dbReference>
<keyword evidence="3 12" id="KW-0812">Transmembrane</keyword>
<dbReference type="Proteomes" id="UP000051063">
    <property type="component" value="Unassembled WGS sequence"/>
</dbReference>
<accession>A0ABR5MZC3</accession>
<sequence>MKKWISRIVTWIFAAILIVMASAVVVSKASDGEPKFFGFQMKGVLSGSMEPTFMTGSVIVIKPGGDMNRFQKGDVITFRVADDKLVTHRVVDVLKNGQNVSYVTKGDNNQKADPEPVRAENIVGQYMGITVPNLSYLLDFVRSKTGAVILMITPGVFLLGYSILSIRKAINQLESKAAN</sequence>
<evidence type="ECO:0000256" key="3">
    <source>
        <dbReference type="ARBA" id="ARBA00022692"/>
    </source>
</evidence>
<evidence type="ECO:0000256" key="11">
    <source>
        <dbReference type="NCBIfam" id="TIGR02228"/>
    </source>
</evidence>
<keyword evidence="2" id="KW-0645">Protease</keyword>
<keyword evidence="5" id="KW-0256">Endoplasmic reticulum</keyword>
<organism evidence="13 14">
    <name type="scientific">Brevibacillus choshinensis</name>
    <dbReference type="NCBI Taxonomy" id="54911"/>
    <lineage>
        <taxon>Bacteria</taxon>
        <taxon>Bacillati</taxon>
        <taxon>Bacillota</taxon>
        <taxon>Bacilli</taxon>
        <taxon>Bacillales</taxon>
        <taxon>Paenibacillaceae</taxon>
        <taxon>Brevibacillus</taxon>
    </lineage>
</organism>
<evidence type="ECO:0000256" key="5">
    <source>
        <dbReference type="ARBA" id="ARBA00022824"/>
    </source>
</evidence>
<comment type="function">
    <text evidence="10">Catalytic component of the signal peptidase complex (SPC) which catalyzes the cleavage of N-terminal signal sequences from nascent proteins as they are translocated into the lumen of the endoplasmic reticulum. Specifically cleaves N-terminal signal peptides that contain a hydrophobic alpha-helix (h-region) shorter than 18-20 amino acids.</text>
</comment>
<protein>
    <recommendedName>
        <fullName evidence="9 11">Signal peptidase I</fullName>
        <ecNumber evidence="11">3.4.21.89</ecNumber>
    </recommendedName>
</protein>
<evidence type="ECO:0000256" key="10">
    <source>
        <dbReference type="ARBA" id="ARBA00045533"/>
    </source>
</evidence>
<dbReference type="EC" id="3.4.21.89" evidence="11"/>
<proteinExistence type="predicted"/>
<keyword evidence="7 12" id="KW-1133">Transmembrane helix</keyword>
<dbReference type="InterPro" id="IPR019533">
    <property type="entry name" value="Peptidase_S26"/>
</dbReference>
<comment type="caution">
    <text evidence="13">The sequence shown here is derived from an EMBL/GenBank/DDBJ whole genome shotgun (WGS) entry which is preliminary data.</text>
</comment>
<dbReference type="NCBIfam" id="NF046067">
    <property type="entry name" value="SigPepSipWBacil"/>
    <property type="match status" value="1"/>
</dbReference>
<feature type="transmembrane region" description="Helical" evidence="12">
    <location>
        <begin position="146"/>
        <end position="166"/>
    </location>
</feature>
<evidence type="ECO:0000256" key="12">
    <source>
        <dbReference type="SAM" id="Phobius"/>
    </source>
</evidence>
<evidence type="ECO:0000256" key="9">
    <source>
        <dbReference type="ARBA" id="ARBA00033305"/>
    </source>
</evidence>
<evidence type="ECO:0000313" key="13">
    <source>
        <dbReference type="EMBL" id="KQL43466.1"/>
    </source>
</evidence>
<keyword evidence="6" id="KW-0735">Signal-anchor</keyword>
<dbReference type="EMBL" id="LJJB01000015">
    <property type="protein sequence ID" value="KQL43466.1"/>
    <property type="molecule type" value="Genomic_DNA"/>
</dbReference>
<dbReference type="Gene3D" id="2.10.109.10">
    <property type="entry name" value="Umud Fragment, subunit A"/>
    <property type="match status" value="1"/>
</dbReference>